<proteinExistence type="predicted"/>
<evidence type="ECO:0008006" key="4">
    <source>
        <dbReference type="Google" id="ProtNLM"/>
    </source>
</evidence>
<evidence type="ECO:0000256" key="1">
    <source>
        <dbReference type="SAM" id="SignalP"/>
    </source>
</evidence>
<reference evidence="2 3" key="1">
    <citation type="submission" date="2018-04" db="EMBL/GenBank/DDBJ databases">
        <title>Genome sequencing of Gemmobacter.</title>
        <authorList>
            <person name="Yi H."/>
            <person name="Baek M.-G."/>
        </authorList>
    </citation>
    <scope>NUCLEOTIDE SEQUENCE [LARGE SCALE GENOMIC DNA]</scope>
    <source>
        <strain evidence="2 3">HYN0069</strain>
    </source>
</reference>
<name>A0A2S0UID4_9RHOB</name>
<dbReference type="AlphaFoldDB" id="A0A2S0UID4"/>
<sequence length="312" mass="32152">MEVMMILNMKLGAATTASFLMVFAAGQAMAQTLPSQLAGSLEVNSSVGTVGWSDNATLALVTSATPDAARGWYAHYWNQGRSSDNQAQGTVTVSSGGDNDFMMGTPAAGQLINGAGNLDLTTVDAGDLLGGALTVSYALTPELDYVSTGSVTADMTTKGNASARGLGETLGYIDASSSNKTSLSLNELGYSDYNEPTVVPIVGATSETTAHIAGQMDSDGLISRVSYDGEISGITGTDLRIDNVTVNQTVRASANKNGADFLFSRDVGDTDLVLTGDLEGNGMSMFQTADRTAIAGGGVDRKISFFMPGTPE</sequence>
<feature type="signal peptide" evidence="1">
    <location>
        <begin position="1"/>
        <end position="30"/>
    </location>
</feature>
<feature type="chain" id="PRO_5015639155" description="Transferrin-binding protein B C-lobe/N-lobe beta barrel domain-containing protein" evidence="1">
    <location>
        <begin position="31"/>
        <end position="312"/>
    </location>
</feature>
<keyword evidence="1" id="KW-0732">Signal</keyword>
<evidence type="ECO:0000313" key="3">
    <source>
        <dbReference type="Proteomes" id="UP000244496"/>
    </source>
</evidence>
<dbReference type="Proteomes" id="UP000244496">
    <property type="component" value="Chromosome"/>
</dbReference>
<dbReference type="KEGG" id="geh:HYN69_02800"/>
<protein>
    <recommendedName>
        <fullName evidence="4">Transferrin-binding protein B C-lobe/N-lobe beta barrel domain-containing protein</fullName>
    </recommendedName>
</protein>
<keyword evidence="3" id="KW-1185">Reference proteome</keyword>
<organism evidence="2 3">
    <name type="scientific">Paragemmobacter aquarius</name>
    <dbReference type="NCBI Taxonomy" id="2169400"/>
    <lineage>
        <taxon>Bacteria</taxon>
        <taxon>Pseudomonadati</taxon>
        <taxon>Pseudomonadota</taxon>
        <taxon>Alphaproteobacteria</taxon>
        <taxon>Rhodobacterales</taxon>
        <taxon>Paracoccaceae</taxon>
        <taxon>Paragemmobacter</taxon>
    </lineage>
</organism>
<evidence type="ECO:0000313" key="2">
    <source>
        <dbReference type="EMBL" id="AWB47576.1"/>
    </source>
</evidence>
<dbReference type="EMBL" id="CP028918">
    <property type="protein sequence ID" value="AWB47576.1"/>
    <property type="molecule type" value="Genomic_DNA"/>
</dbReference>
<accession>A0A2S0UID4</accession>
<gene>
    <name evidence="2" type="ORF">HYN69_02800</name>
</gene>